<reference evidence="1" key="1">
    <citation type="submission" date="2020-04" db="EMBL/GenBank/DDBJ databases">
        <authorList>
            <person name="Chiriac C."/>
            <person name="Salcher M."/>
            <person name="Ghai R."/>
            <person name="Kavagutti S V."/>
        </authorList>
    </citation>
    <scope>NUCLEOTIDE SEQUENCE</scope>
</reference>
<accession>A0A6J5LHE1</accession>
<protein>
    <submittedName>
        <fullName evidence="1">Phage head morphogenesis domain containing protein</fullName>
    </submittedName>
</protein>
<name>A0A6J5LHE1_9CAUD</name>
<proteinExistence type="predicted"/>
<dbReference type="EMBL" id="LR796245">
    <property type="protein sequence ID" value="CAB4131039.1"/>
    <property type="molecule type" value="Genomic_DNA"/>
</dbReference>
<gene>
    <name evidence="1" type="ORF">UFOVP129_45</name>
</gene>
<sequence length="259" mass="29899">MPIVKFKYSEEQITKLLEGIHSGEITEYDIPDDLYFATADYLLHGLYTGFGGTLDDFEGKDWELLNNLRENVYMFSAAKNFQELKDIQGLMFDEKGERISMNEFSKIGAQRFETWNDAWGRTEYGTAVGQAQMANKWEEVERNADLLPIAVFDTKGNPCPECAPFNNFAAPISDPIWGWLTPLLHFNCECVIRTEEKGYPLSDRKVAEDLKDTVPKMFQMNPAKDKVIFSDEHPYFQVEKKDREFAKENFGKEIPEVKK</sequence>
<evidence type="ECO:0000313" key="1">
    <source>
        <dbReference type="EMBL" id="CAB4131039.1"/>
    </source>
</evidence>
<organism evidence="1">
    <name type="scientific">uncultured Caudovirales phage</name>
    <dbReference type="NCBI Taxonomy" id="2100421"/>
    <lineage>
        <taxon>Viruses</taxon>
        <taxon>Duplodnaviria</taxon>
        <taxon>Heunggongvirae</taxon>
        <taxon>Uroviricota</taxon>
        <taxon>Caudoviricetes</taxon>
        <taxon>Peduoviridae</taxon>
        <taxon>Maltschvirus</taxon>
        <taxon>Maltschvirus maltsch</taxon>
    </lineage>
</organism>